<evidence type="ECO:0000256" key="2">
    <source>
        <dbReference type="ARBA" id="ARBA00010859"/>
    </source>
</evidence>
<dbReference type="FunFam" id="1.10.530.10:FF:000001">
    <property type="entry name" value="Lysozyme C"/>
    <property type="match status" value="1"/>
</dbReference>
<dbReference type="Proteomes" id="UP001488838">
    <property type="component" value="Unassembled WGS sequence"/>
</dbReference>
<dbReference type="InterPro" id="IPR000974">
    <property type="entry name" value="Glyco_hydro_22_lys"/>
</dbReference>
<dbReference type="GO" id="GO:0050830">
    <property type="term" value="P:defense response to Gram-positive bacterium"/>
    <property type="evidence" value="ECO:0007669"/>
    <property type="project" value="TreeGrafter"/>
</dbReference>
<dbReference type="SMART" id="SM00263">
    <property type="entry name" value="LYZ1"/>
    <property type="match status" value="1"/>
</dbReference>
<gene>
    <name evidence="13" type="ORF">U0070_007477</name>
</gene>
<evidence type="ECO:0000256" key="12">
    <source>
        <dbReference type="SAM" id="SignalP"/>
    </source>
</evidence>
<feature type="signal peptide" evidence="12">
    <location>
        <begin position="1"/>
        <end position="18"/>
    </location>
</feature>
<evidence type="ECO:0000313" key="13">
    <source>
        <dbReference type="EMBL" id="KAK7810113.1"/>
    </source>
</evidence>
<dbReference type="EMBL" id="JBBHLL010000204">
    <property type="protein sequence ID" value="KAK7810113.1"/>
    <property type="molecule type" value="Genomic_DNA"/>
</dbReference>
<evidence type="ECO:0000256" key="10">
    <source>
        <dbReference type="ARBA" id="ARBA00032459"/>
    </source>
</evidence>
<dbReference type="InterPro" id="IPR023346">
    <property type="entry name" value="Lysozyme-like_dom_sf"/>
</dbReference>
<dbReference type="PRINTS" id="PR00137">
    <property type="entry name" value="LYSOZYME"/>
</dbReference>
<dbReference type="PANTHER" id="PTHR11407:SF28">
    <property type="entry name" value="LYSOZYME C"/>
    <property type="match status" value="1"/>
</dbReference>
<dbReference type="Pfam" id="PF00062">
    <property type="entry name" value="Lys"/>
    <property type="match status" value="1"/>
</dbReference>
<dbReference type="AlphaFoldDB" id="A0AAW0I6M6"/>
<accession>A0AAW0I6M6</accession>
<dbReference type="PANTHER" id="PTHR11407">
    <property type="entry name" value="LYSOZYME C"/>
    <property type="match status" value="1"/>
</dbReference>
<dbReference type="EC" id="3.2.1.17" evidence="4"/>
<evidence type="ECO:0000256" key="1">
    <source>
        <dbReference type="ARBA" id="ARBA00000632"/>
    </source>
</evidence>
<comment type="catalytic activity">
    <reaction evidence="1">
        <text>Hydrolysis of (1-&gt;4)-beta-linkages between N-acetylmuramic acid and N-acetyl-D-glucosamine residues in a peptidoglycan and between N-acetyl-D-glucosamine residues in chitodextrins.</text>
        <dbReference type="EC" id="3.2.1.17"/>
    </reaction>
</comment>
<evidence type="ECO:0000256" key="8">
    <source>
        <dbReference type="ARBA" id="ARBA00023157"/>
    </source>
</evidence>
<dbReference type="InterPro" id="IPR001916">
    <property type="entry name" value="Glyco_hydro_22"/>
</dbReference>
<feature type="chain" id="PRO_5043844338" description="lysozyme" evidence="12">
    <location>
        <begin position="19"/>
        <end position="100"/>
    </location>
</feature>
<dbReference type="PROSITE" id="PS51348">
    <property type="entry name" value="GLYCOSYL_HYDROL_F22_2"/>
    <property type="match status" value="1"/>
</dbReference>
<protein>
    <recommendedName>
        <fullName evidence="4">lysozyme</fullName>
        <ecNumber evidence="4">3.2.1.17</ecNumber>
    </recommendedName>
    <alternativeName>
        <fullName evidence="10">1,4-beta-N-acetylmuramidase C</fullName>
    </alternativeName>
</protein>
<reference evidence="13 14" key="1">
    <citation type="journal article" date="2023" name="bioRxiv">
        <title>Conserved and derived expression patterns and positive selection on dental genes reveal complex evolutionary context of ever-growing rodent molars.</title>
        <authorList>
            <person name="Calamari Z.T."/>
            <person name="Song A."/>
            <person name="Cohen E."/>
            <person name="Akter M."/>
            <person name="Roy R.D."/>
            <person name="Hallikas O."/>
            <person name="Christensen M.M."/>
            <person name="Li P."/>
            <person name="Marangoni P."/>
            <person name="Jernvall J."/>
            <person name="Klein O.D."/>
        </authorList>
    </citation>
    <scope>NUCLEOTIDE SEQUENCE [LARGE SCALE GENOMIC DNA]</scope>
    <source>
        <strain evidence="13">V071</strain>
    </source>
</reference>
<evidence type="ECO:0000256" key="5">
    <source>
        <dbReference type="ARBA" id="ARBA00022529"/>
    </source>
</evidence>
<dbReference type="Gene3D" id="1.10.530.10">
    <property type="match status" value="1"/>
</dbReference>
<evidence type="ECO:0000256" key="4">
    <source>
        <dbReference type="ARBA" id="ARBA00012732"/>
    </source>
</evidence>
<evidence type="ECO:0000256" key="9">
    <source>
        <dbReference type="ARBA" id="ARBA00023295"/>
    </source>
</evidence>
<dbReference type="GO" id="GO:0050829">
    <property type="term" value="P:defense response to Gram-negative bacterium"/>
    <property type="evidence" value="ECO:0007669"/>
    <property type="project" value="TreeGrafter"/>
</dbReference>
<organism evidence="13 14">
    <name type="scientific">Myodes glareolus</name>
    <name type="common">Bank vole</name>
    <name type="synonym">Clethrionomys glareolus</name>
    <dbReference type="NCBI Taxonomy" id="447135"/>
    <lineage>
        <taxon>Eukaryota</taxon>
        <taxon>Metazoa</taxon>
        <taxon>Chordata</taxon>
        <taxon>Craniata</taxon>
        <taxon>Vertebrata</taxon>
        <taxon>Euteleostomi</taxon>
        <taxon>Mammalia</taxon>
        <taxon>Eutheria</taxon>
        <taxon>Euarchontoglires</taxon>
        <taxon>Glires</taxon>
        <taxon>Rodentia</taxon>
        <taxon>Myomorpha</taxon>
        <taxon>Muroidea</taxon>
        <taxon>Cricetidae</taxon>
        <taxon>Arvicolinae</taxon>
        <taxon>Myodes</taxon>
    </lineage>
</organism>
<keyword evidence="8" id="KW-1015">Disulfide bond</keyword>
<name>A0AAW0I6M6_MYOGA</name>
<keyword evidence="12" id="KW-0732">Signal</keyword>
<dbReference type="GO" id="GO:0031640">
    <property type="term" value="P:killing of cells of another organism"/>
    <property type="evidence" value="ECO:0007669"/>
    <property type="project" value="UniProtKB-KW"/>
</dbReference>
<dbReference type="GO" id="GO:0003796">
    <property type="term" value="F:lysozyme activity"/>
    <property type="evidence" value="ECO:0007669"/>
    <property type="project" value="UniProtKB-EC"/>
</dbReference>
<feature type="non-terminal residue" evidence="13">
    <location>
        <position position="100"/>
    </location>
</feature>
<keyword evidence="14" id="KW-1185">Reference proteome</keyword>
<comment type="subunit">
    <text evidence="3">Monomer.</text>
</comment>
<evidence type="ECO:0000256" key="11">
    <source>
        <dbReference type="RuleBase" id="RU004440"/>
    </source>
</evidence>
<evidence type="ECO:0000256" key="3">
    <source>
        <dbReference type="ARBA" id="ARBA00011245"/>
    </source>
</evidence>
<keyword evidence="9" id="KW-0326">Glycosidase</keyword>
<proteinExistence type="inferred from homology"/>
<keyword evidence="5" id="KW-0929">Antimicrobial</keyword>
<comment type="caution">
    <text evidence="13">The sequence shown here is derived from an EMBL/GenBank/DDBJ whole genome shotgun (WGS) entry which is preliminary data.</text>
</comment>
<evidence type="ECO:0000256" key="6">
    <source>
        <dbReference type="ARBA" id="ARBA00022638"/>
    </source>
</evidence>
<dbReference type="SUPFAM" id="SSF53955">
    <property type="entry name" value="Lysozyme-like"/>
    <property type="match status" value="1"/>
</dbReference>
<dbReference type="PRINTS" id="PR00135">
    <property type="entry name" value="LYZLACT"/>
</dbReference>
<evidence type="ECO:0000313" key="14">
    <source>
        <dbReference type="Proteomes" id="UP001488838"/>
    </source>
</evidence>
<comment type="similarity">
    <text evidence="2 11">Belongs to the glycosyl hydrolase 22 family.</text>
</comment>
<keyword evidence="7" id="KW-0378">Hydrolase</keyword>
<evidence type="ECO:0000256" key="7">
    <source>
        <dbReference type="ARBA" id="ARBA00022801"/>
    </source>
</evidence>
<sequence length="100" mass="11350">MKALLNLGLLLLFVTVQAKVYELCEFARIMNKNGMEGYRGFSLENWVCMAQFVSKFNSKYETHNYRKKLSSYGIFQISSKYWCDDGHTPGASNGCGIPCS</sequence>
<keyword evidence="6" id="KW-0081">Bacteriolytic enzyme</keyword>